<proteinExistence type="inferred from homology"/>
<comment type="similarity">
    <text evidence="1">Belongs to the thioesterase PaaI family.</text>
</comment>
<evidence type="ECO:0000256" key="1">
    <source>
        <dbReference type="ARBA" id="ARBA00008324"/>
    </source>
</evidence>
<dbReference type="SUPFAM" id="SSF54637">
    <property type="entry name" value="Thioesterase/thiol ester dehydrase-isomerase"/>
    <property type="match status" value="1"/>
</dbReference>
<dbReference type="PANTHER" id="PTHR43240">
    <property type="entry name" value="1,4-DIHYDROXY-2-NAPHTHOYL-COA THIOESTERASE 1"/>
    <property type="match status" value="1"/>
</dbReference>
<dbReference type="GO" id="GO:0005829">
    <property type="term" value="C:cytosol"/>
    <property type="evidence" value="ECO:0007669"/>
    <property type="project" value="TreeGrafter"/>
</dbReference>
<dbReference type="EMBL" id="SHBO01000051">
    <property type="protein sequence ID" value="RZO04953.1"/>
    <property type="molecule type" value="Genomic_DNA"/>
</dbReference>
<evidence type="ECO:0000259" key="3">
    <source>
        <dbReference type="Pfam" id="PF03061"/>
    </source>
</evidence>
<evidence type="ECO:0000256" key="2">
    <source>
        <dbReference type="ARBA" id="ARBA00022801"/>
    </source>
</evidence>
<dbReference type="InterPro" id="IPR003736">
    <property type="entry name" value="PAAI_dom"/>
</dbReference>
<dbReference type="Pfam" id="PF03061">
    <property type="entry name" value="4HBT"/>
    <property type="match status" value="1"/>
</dbReference>
<dbReference type="InterPro" id="IPR029069">
    <property type="entry name" value="HotDog_dom_sf"/>
</dbReference>
<protein>
    <submittedName>
        <fullName evidence="4">Hotdog fold thioesterase</fullName>
    </submittedName>
</protein>
<dbReference type="Gene3D" id="3.10.129.10">
    <property type="entry name" value="Hotdog Thioesterase"/>
    <property type="match status" value="1"/>
</dbReference>
<comment type="caution">
    <text evidence="4">The sequence shown here is derived from an EMBL/GenBank/DDBJ whole genome shotgun (WGS) entry which is preliminary data.</text>
</comment>
<dbReference type="NCBIfam" id="TIGR00369">
    <property type="entry name" value="unchar_dom_1"/>
    <property type="match status" value="1"/>
</dbReference>
<name>A0A520LKZ7_9GAMM</name>
<dbReference type="InterPro" id="IPR006683">
    <property type="entry name" value="Thioestr_dom"/>
</dbReference>
<reference evidence="4 5" key="1">
    <citation type="submission" date="2019-02" db="EMBL/GenBank/DDBJ databases">
        <title>Prokaryotic population dynamics and viral predation in marine succession experiment using metagenomics: the confinement effect.</title>
        <authorList>
            <person name="Haro-Moreno J.M."/>
            <person name="Rodriguez-Valera F."/>
            <person name="Lopez-Perez M."/>
        </authorList>
    </citation>
    <scope>NUCLEOTIDE SEQUENCE [LARGE SCALE GENOMIC DNA]</scope>
    <source>
        <strain evidence="4">MED-G169</strain>
    </source>
</reference>
<accession>A0A520LKZ7</accession>
<dbReference type="PANTHER" id="PTHR43240:SF5">
    <property type="entry name" value="1,4-DIHYDROXY-2-NAPHTHOYL-COA THIOESTERASE 1"/>
    <property type="match status" value="1"/>
</dbReference>
<sequence length="146" mass="16095">MSYIWYRKPCLSEIKKMCESTIDAHLDIEIFDVGDSFLSGKIPVNSKTTQPFGIIHGGANVVLAESLGSIASAHVINSETEICFGQEVNASHIRPVSSGFVTGTASPIHLGKRSHIWQIELKNDENKLCCFVKLTMAIKTRAELKF</sequence>
<feature type="domain" description="Thioesterase" evidence="3">
    <location>
        <begin position="52"/>
        <end position="130"/>
    </location>
</feature>
<evidence type="ECO:0000313" key="4">
    <source>
        <dbReference type="EMBL" id="RZO04953.1"/>
    </source>
</evidence>
<gene>
    <name evidence="4" type="ORF">EVB02_03770</name>
</gene>
<evidence type="ECO:0000313" key="5">
    <source>
        <dbReference type="Proteomes" id="UP000318148"/>
    </source>
</evidence>
<dbReference type="GO" id="GO:0061522">
    <property type="term" value="F:1,4-dihydroxy-2-naphthoyl-CoA thioesterase activity"/>
    <property type="evidence" value="ECO:0007669"/>
    <property type="project" value="TreeGrafter"/>
</dbReference>
<dbReference type="AlphaFoldDB" id="A0A520LKZ7"/>
<keyword evidence="2" id="KW-0378">Hydrolase</keyword>
<dbReference type="CDD" id="cd03443">
    <property type="entry name" value="PaaI_thioesterase"/>
    <property type="match status" value="1"/>
</dbReference>
<organism evidence="4 5">
    <name type="scientific">SAR92 clade bacterium</name>
    <dbReference type="NCBI Taxonomy" id="2315479"/>
    <lineage>
        <taxon>Bacteria</taxon>
        <taxon>Pseudomonadati</taxon>
        <taxon>Pseudomonadota</taxon>
        <taxon>Gammaproteobacteria</taxon>
        <taxon>Cellvibrionales</taxon>
        <taxon>Porticoccaceae</taxon>
        <taxon>SAR92 clade</taxon>
    </lineage>
</organism>
<dbReference type="Proteomes" id="UP000318148">
    <property type="component" value="Unassembled WGS sequence"/>
</dbReference>